<evidence type="ECO:0000313" key="7">
    <source>
        <dbReference type="Proteomes" id="UP000028870"/>
    </source>
</evidence>
<keyword evidence="3" id="KW-0804">Transcription</keyword>
<dbReference type="InterPro" id="IPR001647">
    <property type="entry name" value="HTH_TetR"/>
</dbReference>
<dbReference type="PANTHER" id="PTHR47506">
    <property type="entry name" value="TRANSCRIPTIONAL REGULATORY PROTEIN"/>
    <property type="match status" value="1"/>
</dbReference>
<dbReference type="STRING" id="258533.BN977_02813"/>
<evidence type="ECO:0000313" key="6">
    <source>
        <dbReference type="EMBL" id="CDO07996.1"/>
    </source>
</evidence>
<protein>
    <submittedName>
        <fullName evidence="6">TetR family transcriptional regulator</fullName>
    </submittedName>
</protein>
<dbReference type="Gene3D" id="1.10.10.60">
    <property type="entry name" value="Homeodomain-like"/>
    <property type="match status" value="1"/>
</dbReference>
<proteinExistence type="predicted"/>
<evidence type="ECO:0000256" key="3">
    <source>
        <dbReference type="ARBA" id="ARBA00023163"/>
    </source>
</evidence>
<dbReference type="SUPFAM" id="SSF48498">
    <property type="entry name" value="Tetracyclin repressor-like, C-terminal domain"/>
    <property type="match status" value="1"/>
</dbReference>
<dbReference type="Proteomes" id="UP000028870">
    <property type="component" value="Unassembled WGS sequence"/>
</dbReference>
<feature type="domain" description="HTH tetR-type" evidence="5">
    <location>
        <begin position="8"/>
        <end position="68"/>
    </location>
</feature>
<dbReference type="Pfam" id="PF00440">
    <property type="entry name" value="TetR_N"/>
    <property type="match status" value="1"/>
</dbReference>
<dbReference type="eggNOG" id="COG1309">
    <property type="taxonomic scope" value="Bacteria"/>
</dbReference>
<dbReference type="InterPro" id="IPR036271">
    <property type="entry name" value="Tet_transcr_reg_TetR-rel_C_sf"/>
</dbReference>
<evidence type="ECO:0000256" key="2">
    <source>
        <dbReference type="ARBA" id="ARBA00023125"/>
    </source>
</evidence>
<gene>
    <name evidence="6" type="ORF">BN977_02813</name>
</gene>
<feature type="DNA-binding region" description="H-T-H motif" evidence="4">
    <location>
        <begin position="31"/>
        <end position="50"/>
    </location>
</feature>
<dbReference type="PANTHER" id="PTHR47506:SF1">
    <property type="entry name" value="HTH-TYPE TRANSCRIPTIONAL REGULATOR YJDC"/>
    <property type="match status" value="1"/>
</dbReference>
<evidence type="ECO:0000259" key="5">
    <source>
        <dbReference type="PROSITE" id="PS50977"/>
    </source>
</evidence>
<keyword evidence="2 4" id="KW-0238">DNA-binding</keyword>
<reference evidence="6" key="2">
    <citation type="submission" date="2014-03" db="EMBL/GenBank/DDBJ databases">
        <authorList>
            <person name="Urmite Genomes"/>
        </authorList>
    </citation>
    <scope>NUCLEOTIDE SEQUENCE</scope>
    <source>
        <strain evidence="6">DSM 44829</strain>
    </source>
</reference>
<dbReference type="OrthoDB" id="9805134at2"/>
<dbReference type="PROSITE" id="PS50977">
    <property type="entry name" value="HTH_TETR_2"/>
    <property type="match status" value="1"/>
</dbReference>
<reference evidence="6" key="1">
    <citation type="submission" date="2014-03" db="EMBL/GenBank/DDBJ databases">
        <title>Draft Genome Sequence of Mycobacterium cosmeticum DSM 44829.</title>
        <authorList>
            <person name="Croce O."/>
            <person name="Robert C."/>
            <person name="Raoult D."/>
            <person name="Drancourt M."/>
        </authorList>
    </citation>
    <scope>NUCLEOTIDE SEQUENCE [LARGE SCALE GENOMIC DNA]</scope>
    <source>
        <strain evidence="6">DSM 44829</strain>
    </source>
</reference>
<accession>W9AZJ2</accession>
<comment type="caution">
    <text evidence="6">The sequence shown here is derived from an EMBL/GenBank/DDBJ whole genome shotgun (WGS) entry which is preliminary data.</text>
</comment>
<sequence>MAMGRPREFNPEDVLDKAMTLFWEHGYDGVSISDLTSATGVNRRSLYAEFGSKEQLFYKAVDRYLAGPGGFVGAAMAAPTAWGIAYAMAHGAADAYTDPASPRGCLLVQGALAAGEEAAPIQADLADRRAAGVKLLTERFAMAQQEGELPGVDPQVIARWIHAVCQGISIQACSGATREELHEVADRALKAWPEPPARE</sequence>
<dbReference type="Pfam" id="PF16925">
    <property type="entry name" value="TetR_C_13"/>
    <property type="match status" value="1"/>
</dbReference>
<dbReference type="InterPro" id="IPR009057">
    <property type="entry name" value="Homeodomain-like_sf"/>
</dbReference>
<evidence type="ECO:0000256" key="1">
    <source>
        <dbReference type="ARBA" id="ARBA00023015"/>
    </source>
</evidence>
<name>W9AZJ2_MYCCO</name>
<dbReference type="PRINTS" id="PR00455">
    <property type="entry name" value="HTHTETR"/>
</dbReference>
<organism evidence="6 7">
    <name type="scientific">Mycolicibacterium cosmeticum</name>
    <dbReference type="NCBI Taxonomy" id="258533"/>
    <lineage>
        <taxon>Bacteria</taxon>
        <taxon>Bacillati</taxon>
        <taxon>Actinomycetota</taxon>
        <taxon>Actinomycetes</taxon>
        <taxon>Mycobacteriales</taxon>
        <taxon>Mycobacteriaceae</taxon>
        <taxon>Mycolicibacterium</taxon>
    </lineage>
</organism>
<dbReference type="RefSeq" id="WP_024452490.1">
    <property type="nucleotide sequence ID" value="NZ_CCBB010000001.1"/>
</dbReference>
<dbReference type="GO" id="GO:0003677">
    <property type="term" value="F:DNA binding"/>
    <property type="evidence" value="ECO:0007669"/>
    <property type="project" value="UniProtKB-UniRule"/>
</dbReference>
<keyword evidence="7" id="KW-1185">Reference proteome</keyword>
<dbReference type="InterPro" id="IPR011075">
    <property type="entry name" value="TetR_C"/>
</dbReference>
<evidence type="ECO:0000256" key="4">
    <source>
        <dbReference type="PROSITE-ProRule" id="PRU00335"/>
    </source>
</evidence>
<dbReference type="EMBL" id="CCBB010000001">
    <property type="protein sequence ID" value="CDO07996.1"/>
    <property type="molecule type" value="Genomic_DNA"/>
</dbReference>
<dbReference type="Gene3D" id="1.10.357.10">
    <property type="entry name" value="Tetracycline Repressor, domain 2"/>
    <property type="match status" value="1"/>
</dbReference>
<dbReference type="AlphaFoldDB" id="W9AZJ2"/>
<dbReference type="SUPFAM" id="SSF46689">
    <property type="entry name" value="Homeodomain-like"/>
    <property type="match status" value="1"/>
</dbReference>
<keyword evidence="1" id="KW-0805">Transcription regulation</keyword>